<comment type="caution">
    <text evidence="1">The sequence shown here is derived from an EMBL/GenBank/DDBJ whole genome shotgun (WGS) entry which is preliminary data.</text>
</comment>
<keyword evidence="2" id="KW-1185">Reference proteome</keyword>
<evidence type="ECO:0000313" key="1">
    <source>
        <dbReference type="EMBL" id="MED6186476.1"/>
    </source>
</evidence>
<evidence type="ECO:0000313" key="2">
    <source>
        <dbReference type="Proteomes" id="UP001341840"/>
    </source>
</evidence>
<organism evidence="1 2">
    <name type="scientific">Stylosanthes scabra</name>
    <dbReference type="NCBI Taxonomy" id="79078"/>
    <lineage>
        <taxon>Eukaryota</taxon>
        <taxon>Viridiplantae</taxon>
        <taxon>Streptophyta</taxon>
        <taxon>Embryophyta</taxon>
        <taxon>Tracheophyta</taxon>
        <taxon>Spermatophyta</taxon>
        <taxon>Magnoliopsida</taxon>
        <taxon>eudicotyledons</taxon>
        <taxon>Gunneridae</taxon>
        <taxon>Pentapetalae</taxon>
        <taxon>rosids</taxon>
        <taxon>fabids</taxon>
        <taxon>Fabales</taxon>
        <taxon>Fabaceae</taxon>
        <taxon>Papilionoideae</taxon>
        <taxon>50 kb inversion clade</taxon>
        <taxon>dalbergioids sensu lato</taxon>
        <taxon>Dalbergieae</taxon>
        <taxon>Pterocarpus clade</taxon>
        <taxon>Stylosanthes</taxon>
    </lineage>
</organism>
<protein>
    <submittedName>
        <fullName evidence="1">Uncharacterized protein</fullName>
    </submittedName>
</protein>
<dbReference type="Proteomes" id="UP001341840">
    <property type="component" value="Unassembled WGS sequence"/>
</dbReference>
<dbReference type="EMBL" id="JASCZI010181935">
    <property type="protein sequence ID" value="MED6186476.1"/>
    <property type="molecule type" value="Genomic_DNA"/>
</dbReference>
<reference evidence="1 2" key="1">
    <citation type="journal article" date="2023" name="Plants (Basel)">
        <title>Bridging the Gap: Combining Genomics and Transcriptomics Approaches to Understand Stylosanthes scabra, an Orphan Legume from the Brazilian Caatinga.</title>
        <authorList>
            <person name="Ferreira-Neto J.R.C."/>
            <person name="da Silva M.D."/>
            <person name="Binneck E."/>
            <person name="de Melo N.F."/>
            <person name="da Silva R.H."/>
            <person name="de Melo A.L.T.M."/>
            <person name="Pandolfi V."/>
            <person name="Bustamante F.O."/>
            <person name="Brasileiro-Vidal A.C."/>
            <person name="Benko-Iseppon A.M."/>
        </authorList>
    </citation>
    <scope>NUCLEOTIDE SEQUENCE [LARGE SCALE GENOMIC DNA]</scope>
    <source>
        <tissue evidence="1">Leaves</tissue>
    </source>
</reference>
<accession>A0ABU6WNI4</accession>
<gene>
    <name evidence="1" type="ORF">PIB30_067012</name>
</gene>
<proteinExistence type="predicted"/>
<sequence length="149" mass="17154">MAKKTFCQNVRNPRVLSSAERELYGWVDAEVFTQSSVITAEHLPELRHEMRLTQDLASERDYVLEALPFTEFQREVLTWCRVAASQLHLNGWGFLRTFERICFPLVFARLGVSFCIFTNCTLHPEMGFCLFELIKGDYNTLDTSTSGSC</sequence>
<name>A0ABU6WNI4_9FABA</name>